<keyword evidence="7" id="KW-1133">Transmembrane helix</keyword>
<comment type="subunit">
    <text evidence="10">Component of the oligosaccharyltransferase (OST) complex.</text>
</comment>
<evidence type="ECO:0000256" key="8">
    <source>
        <dbReference type="ARBA" id="ARBA00023136"/>
    </source>
</evidence>
<dbReference type="InterPro" id="IPR055459">
    <property type="entry name" value="OST48_MD"/>
</dbReference>
<gene>
    <name evidence="13" type="ORF">CgunFtcFv8_000298</name>
</gene>
<feature type="domain" description="OST48 middle" evidence="12">
    <location>
        <begin position="299"/>
        <end position="384"/>
    </location>
</feature>
<keyword evidence="10" id="KW-0732">Signal</keyword>
<keyword evidence="6 10" id="KW-0256">Endoplasmic reticulum</keyword>
<dbReference type="GO" id="GO:0008250">
    <property type="term" value="C:oligosaccharyltransferase complex"/>
    <property type="evidence" value="ECO:0007669"/>
    <property type="project" value="TreeGrafter"/>
</dbReference>
<keyword evidence="5" id="KW-0812">Transmembrane</keyword>
<evidence type="ECO:0000256" key="9">
    <source>
        <dbReference type="ARBA" id="ARBA00045729"/>
    </source>
</evidence>
<dbReference type="GO" id="GO:0018279">
    <property type="term" value="P:protein N-linked glycosylation via asparagine"/>
    <property type="evidence" value="ECO:0007669"/>
    <property type="project" value="UniProtKB-UniRule"/>
</dbReference>
<evidence type="ECO:0000256" key="6">
    <source>
        <dbReference type="ARBA" id="ARBA00022824"/>
    </source>
</evidence>
<dbReference type="PANTHER" id="PTHR10830:SF0">
    <property type="entry name" value="DOLICHYL-DIPHOSPHOOLIGOSACCHARIDE--PROTEIN GLYCOSYLTRANSFERASE 48 KDA SUBUNIT"/>
    <property type="match status" value="1"/>
</dbReference>
<dbReference type="Proteomes" id="UP001331515">
    <property type="component" value="Unassembled WGS sequence"/>
</dbReference>
<evidence type="ECO:0000256" key="4">
    <source>
        <dbReference type="ARBA" id="ARBA00013350"/>
    </source>
</evidence>
<evidence type="ECO:0000259" key="12">
    <source>
        <dbReference type="Pfam" id="PF23358"/>
    </source>
</evidence>
<evidence type="ECO:0000256" key="5">
    <source>
        <dbReference type="ARBA" id="ARBA00022692"/>
    </source>
</evidence>
<evidence type="ECO:0000256" key="3">
    <source>
        <dbReference type="ARBA" id="ARBA00008743"/>
    </source>
</evidence>
<evidence type="ECO:0000256" key="7">
    <source>
        <dbReference type="ARBA" id="ARBA00022989"/>
    </source>
</evidence>
<comment type="caution">
    <text evidence="13">The sequence shown here is derived from an EMBL/GenBank/DDBJ whole genome shotgun (WGS) entry which is preliminary data.</text>
</comment>
<feature type="chain" id="PRO_5042662644" description="Dolichyl-diphosphooligosaccharide--protein glycosyltransferase 48 kDa subunit" evidence="10">
    <location>
        <begin position="30"/>
        <end position="455"/>
    </location>
</feature>
<organism evidence="13 14">
    <name type="scientific">Champsocephalus gunnari</name>
    <name type="common">Mackerel icefish</name>
    <dbReference type="NCBI Taxonomy" id="52237"/>
    <lineage>
        <taxon>Eukaryota</taxon>
        <taxon>Metazoa</taxon>
        <taxon>Chordata</taxon>
        <taxon>Craniata</taxon>
        <taxon>Vertebrata</taxon>
        <taxon>Euteleostomi</taxon>
        <taxon>Actinopterygii</taxon>
        <taxon>Neopterygii</taxon>
        <taxon>Teleostei</taxon>
        <taxon>Neoteleostei</taxon>
        <taxon>Acanthomorphata</taxon>
        <taxon>Eupercaria</taxon>
        <taxon>Perciformes</taxon>
        <taxon>Notothenioidei</taxon>
        <taxon>Channichthyidae</taxon>
        <taxon>Champsocephalus</taxon>
    </lineage>
</organism>
<sequence>MMSQRRFRLLDNSVFVLLALSSLLHCVLADGKTLVLLDNLNIRDTHSIFFRSLADRGFDITFKTADDPSLSLIKYGQFLYDHLVIFSPSVEDFGGNINVETITSFIDGGGNVLVAANSDIGDPLRELGSECGVEFDEEKTAVIDHHNYDVSDAGEHTLIVADPEHLMKAQTIVGTPTNKPVLFKGVGMVADPENPLVLDILTGSSTAYSFFPDRPISQYPHAVGKNTLMIAGLQARNNARVVFSGSLDFFSDAFFNSAVQKATPGSPRHEQTGNMELAEALSRWVFKEAGVLRVGAVAHHTVGEVSPPAAYTITDLVEYTIVIEMLSQGRWVPFNGDDIQLEFVRIDPFVRTYLKRKGDKYSVQFKLPDVYGVFQFQGRLQQTGIHTPLLHHSGFRASPAAHSVRALHPLSLPVLRQRVLHDGRTLYLQHSVPAHEREGEVRLMQRDNGEGITRL</sequence>
<dbReference type="Pfam" id="PF03345">
    <property type="entry name" value="OST48_N"/>
    <property type="match status" value="1"/>
</dbReference>
<feature type="domain" description="OST48 N-terminal" evidence="11">
    <location>
        <begin position="32"/>
        <end position="285"/>
    </location>
</feature>
<name>A0AAN8HPZ4_CHAGU</name>
<comment type="subcellular location">
    <subcellularLocation>
        <location evidence="1 10">Endoplasmic reticulum membrane</location>
        <topology evidence="1 10">Single-pass type I membrane protein</topology>
    </subcellularLocation>
</comment>
<dbReference type="EMBL" id="JAURVH010001521">
    <property type="protein sequence ID" value="KAK5923317.1"/>
    <property type="molecule type" value="Genomic_DNA"/>
</dbReference>
<evidence type="ECO:0000259" key="11">
    <source>
        <dbReference type="Pfam" id="PF03345"/>
    </source>
</evidence>
<feature type="signal peptide" evidence="10">
    <location>
        <begin position="1"/>
        <end position="29"/>
    </location>
</feature>
<comment type="pathway">
    <text evidence="2 10">Protein modification; protein glycosylation.</text>
</comment>
<evidence type="ECO:0000313" key="13">
    <source>
        <dbReference type="EMBL" id="KAK5923317.1"/>
    </source>
</evidence>
<evidence type="ECO:0000256" key="10">
    <source>
        <dbReference type="RuleBase" id="RU361142"/>
    </source>
</evidence>
<proteinExistence type="inferred from homology"/>
<evidence type="ECO:0000313" key="14">
    <source>
        <dbReference type="Proteomes" id="UP001331515"/>
    </source>
</evidence>
<keyword evidence="14" id="KW-1185">Reference proteome</keyword>
<evidence type="ECO:0000256" key="2">
    <source>
        <dbReference type="ARBA" id="ARBA00004922"/>
    </source>
</evidence>
<reference evidence="13 14" key="1">
    <citation type="journal article" date="2023" name="Mol. Biol. Evol.">
        <title>Genomics of Secondarily Temperate Adaptation in the Only Non-Antarctic Icefish.</title>
        <authorList>
            <person name="Rivera-Colon A.G."/>
            <person name="Rayamajhi N."/>
            <person name="Minhas B.F."/>
            <person name="Madrigal G."/>
            <person name="Bilyk K.T."/>
            <person name="Yoon V."/>
            <person name="Hune M."/>
            <person name="Gregory S."/>
            <person name="Cheng C.H.C."/>
            <person name="Catchen J.M."/>
        </authorList>
    </citation>
    <scope>NUCLEOTIDE SEQUENCE [LARGE SCALE GENOMIC DNA]</scope>
    <source>
        <tissue evidence="13">White muscle</tissue>
    </source>
</reference>
<evidence type="ECO:0000256" key="1">
    <source>
        <dbReference type="ARBA" id="ARBA00004115"/>
    </source>
</evidence>
<keyword evidence="8" id="KW-0472">Membrane</keyword>
<comment type="similarity">
    <text evidence="3 10">Belongs to the DDOST 48 kDa subunit family.</text>
</comment>
<dbReference type="Pfam" id="PF23358">
    <property type="entry name" value="OST48_MD"/>
    <property type="match status" value="1"/>
</dbReference>
<protein>
    <recommendedName>
        <fullName evidence="4 10">Dolichyl-diphosphooligosaccharide--protein glycosyltransferase 48 kDa subunit</fullName>
        <shortName evidence="10">Oligosaccharyl transferase 48 kDa subunit</shortName>
    </recommendedName>
</protein>
<accession>A0AAN8HPZ4</accession>
<dbReference type="PANTHER" id="PTHR10830">
    <property type="entry name" value="DOLICHYL-DIPHOSPHOOLIGOSACCHARIDE--PROTEIN GLYCOSYLTRANSFERASE 48 KDA SUBUNIT"/>
    <property type="match status" value="1"/>
</dbReference>
<dbReference type="InterPro" id="IPR055457">
    <property type="entry name" value="OST48_N"/>
</dbReference>
<dbReference type="AlphaFoldDB" id="A0AAN8HPZ4"/>
<dbReference type="InterPro" id="IPR005013">
    <property type="entry name" value="DDOST_48_kDa_subunit"/>
</dbReference>
<comment type="function">
    <text evidence="9">Subunit of the oligosaccharyl transferase (OST) complex that catalyzes the initial transfer of a defined glycan (Glc(3)Man(9)GlcNAc(2) in eukaryotes) from the lipid carrier dolichol-pyrophosphate to an asparagine residue within an Asn-X-Ser/Thr consensus motif in nascent polypeptide chains, the first step in protein N-glycosylation. N-glycosylation occurs cotranslationally and the complex associates with the Sec61 complex at the channel-forming translocon complex that mediates protein translocation across the endoplasmic reticulum (ER). All subunits are required for a maximal enzyme activity. Required for the assembly of both SST3A- and SS3B-containing OST complexes.</text>
</comment>